<dbReference type="Proteomes" id="UP000245461">
    <property type="component" value="Unassembled WGS sequence"/>
</dbReference>
<evidence type="ECO:0000313" key="2">
    <source>
        <dbReference type="Proteomes" id="UP000245461"/>
    </source>
</evidence>
<dbReference type="EMBL" id="QGLE01000002">
    <property type="protein sequence ID" value="PWR24954.1"/>
    <property type="molecule type" value="Genomic_DNA"/>
</dbReference>
<protein>
    <submittedName>
        <fullName evidence="1">Uncharacterized protein</fullName>
    </submittedName>
</protein>
<gene>
    <name evidence="1" type="ORF">DKG74_04080</name>
</gene>
<name>A0A317EF83_9PROT</name>
<dbReference type="AlphaFoldDB" id="A0A317EF83"/>
<evidence type="ECO:0000313" key="1">
    <source>
        <dbReference type="EMBL" id="PWR24954.1"/>
    </source>
</evidence>
<proteinExistence type="predicted"/>
<organism evidence="1 2">
    <name type="scientific">Zavarzinia aquatilis</name>
    <dbReference type="NCBI Taxonomy" id="2211142"/>
    <lineage>
        <taxon>Bacteria</taxon>
        <taxon>Pseudomonadati</taxon>
        <taxon>Pseudomonadota</taxon>
        <taxon>Alphaproteobacteria</taxon>
        <taxon>Rhodospirillales</taxon>
        <taxon>Zavarziniaceae</taxon>
        <taxon>Zavarzinia</taxon>
    </lineage>
</organism>
<comment type="caution">
    <text evidence="1">The sequence shown here is derived from an EMBL/GenBank/DDBJ whole genome shotgun (WGS) entry which is preliminary data.</text>
</comment>
<dbReference type="RefSeq" id="WP_109902915.1">
    <property type="nucleotide sequence ID" value="NZ_QGLE01000002.1"/>
</dbReference>
<keyword evidence="2" id="KW-1185">Reference proteome</keyword>
<accession>A0A317EF83</accession>
<reference evidence="1 2" key="1">
    <citation type="submission" date="2018-05" db="EMBL/GenBank/DDBJ databases">
        <title>Zavarzinia sp. HR-AS.</title>
        <authorList>
            <person name="Lee Y."/>
            <person name="Jeon C.O."/>
        </authorList>
    </citation>
    <scope>NUCLEOTIDE SEQUENCE [LARGE SCALE GENOMIC DNA]</scope>
    <source>
        <strain evidence="1 2">HR-AS</strain>
    </source>
</reference>
<sequence length="88" mass="9324">MRGPTNEQLQAVEAEILRALETIHPSVDQGMRHLAGMIGRCLKALDGQGNNTGALVADCIRAMAEGHGAQVDIAVIAPEEDAPCDRPH</sequence>